<dbReference type="KEGG" id="smax:FJR03_07615"/>
<dbReference type="InterPro" id="IPR036909">
    <property type="entry name" value="Cyt_c-like_dom_sf"/>
</dbReference>
<dbReference type="InterPro" id="IPR009056">
    <property type="entry name" value="Cyt_c-like_dom"/>
</dbReference>
<evidence type="ECO:0000256" key="1">
    <source>
        <dbReference type="ARBA" id="ARBA00022617"/>
    </source>
</evidence>
<gene>
    <name evidence="6" type="ORF">FJR03_07615</name>
</gene>
<feature type="domain" description="Cytochrome c" evidence="5">
    <location>
        <begin position="1"/>
        <end position="79"/>
    </location>
</feature>
<dbReference type="SUPFAM" id="SSF46626">
    <property type="entry name" value="Cytochrome c"/>
    <property type="match status" value="1"/>
</dbReference>
<evidence type="ECO:0000256" key="2">
    <source>
        <dbReference type="ARBA" id="ARBA00022723"/>
    </source>
</evidence>
<dbReference type="GO" id="GO:0020037">
    <property type="term" value="F:heme binding"/>
    <property type="evidence" value="ECO:0007669"/>
    <property type="project" value="InterPro"/>
</dbReference>
<evidence type="ECO:0000313" key="6">
    <source>
        <dbReference type="EMBL" id="QOP42385.1"/>
    </source>
</evidence>
<keyword evidence="1 4" id="KW-0349">Heme</keyword>
<organism evidence="6 7">
    <name type="scientific">Sulfurimonas marina</name>
    <dbReference type="NCBI Taxonomy" id="2590551"/>
    <lineage>
        <taxon>Bacteria</taxon>
        <taxon>Pseudomonadati</taxon>
        <taxon>Campylobacterota</taxon>
        <taxon>Epsilonproteobacteria</taxon>
        <taxon>Campylobacterales</taxon>
        <taxon>Sulfurimonadaceae</taxon>
        <taxon>Sulfurimonas</taxon>
    </lineage>
</organism>
<dbReference type="Gene3D" id="1.10.760.10">
    <property type="entry name" value="Cytochrome c-like domain"/>
    <property type="match status" value="1"/>
</dbReference>
<evidence type="ECO:0000256" key="3">
    <source>
        <dbReference type="ARBA" id="ARBA00023004"/>
    </source>
</evidence>
<keyword evidence="3 4" id="KW-0408">Iron</keyword>
<evidence type="ECO:0000256" key="4">
    <source>
        <dbReference type="PROSITE-ProRule" id="PRU00433"/>
    </source>
</evidence>
<dbReference type="GO" id="GO:0046872">
    <property type="term" value="F:metal ion binding"/>
    <property type="evidence" value="ECO:0007669"/>
    <property type="project" value="UniProtKB-KW"/>
</dbReference>
<reference evidence="6 7" key="1">
    <citation type="submission" date="2019-06" db="EMBL/GenBank/DDBJ databases">
        <title>Sulfurimonas gotlandica sp. nov., a chemoautotrophic and psychrotolerant epsilonproteobacterium isolated from a pelagic redoxcline, and an emended description of the genus Sulfurimonas.</title>
        <authorList>
            <person name="Wang S."/>
            <person name="Jiang L."/>
            <person name="Shao Z."/>
        </authorList>
    </citation>
    <scope>NUCLEOTIDE SEQUENCE [LARGE SCALE GENOMIC DNA]</scope>
    <source>
        <strain evidence="6 7">B2</strain>
    </source>
</reference>
<dbReference type="EMBL" id="CP041165">
    <property type="protein sequence ID" value="QOP42385.1"/>
    <property type="molecule type" value="Genomic_DNA"/>
</dbReference>
<sequence>MDGGALFGKCVACHGQNGEKAALGKSQIIKGWSSAKVMEAFHGYKAGTYGGAMKGVMKSQIANFSEEELKALAEHISKL</sequence>
<dbReference type="PROSITE" id="PS51007">
    <property type="entry name" value="CYTC"/>
    <property type="match status" value="1"/>
</dbReference>
<dbReference type="GO" id="GO:0009055">
    <property type="term" value="F:electron transfer activity"/>
    <property type="evidence" value="ECO:0007669"/>
    <property type="project" value="InterPro"/>
</dbReference>
<keyword evidence="7" id="KW-1185">Reference proteome</keyword>
<keyword evidence="2 4" id="KW-0479">Metal-binding</keyword>
<name>A0A7M1AYD7_9BACT</name>
<dbReference type="Proteomes" id="UP000593910">
    <property type="component" value="Chromosome"/>
</dbReference>
<dbReference type="Pfam" id="PF00034">
    <property type="entry name" value="Cytochrom_C"/>
    <property type="match status" value="1"/>
</dbReference>
<protein>
    <submittedName>
        <fullName evidence="6">C-type cytochrome</fullName>
    </submittedName>
</protein>
<evidence type="ECO:0000313" key="7">
    <source>
        <dbReference type="Proteomes" id="UP000593910"/>
    </source>
</evidence>
<accession>A0A7M1AYD7</accession>
<dbReference type="AlphaFoldDB" id="A0A7M1AYD7"/>
<proteinExistence type="predicted"/>
<evidence type="ECO:0000259" key="5">
    <source>
        <dbReference type="PROSITE" id="PS51007"/>
    </source>
</evidence>